<protein>
    <submittedName>
        <fullName evidence="3">Putative phage terminase large subunit-like protein</fullName>
    </submittedName>
</protein>
<dbReference type="InterPro" id="IPR006517">
    <property type="entry name" value="Phage_terminase_lsu-like_C"/>
</dbReference>
<dbReference type="Pfam" id="PF17289">
    <property type="entry name" value="Terminase_6C"/>
    <property type="match status" value="1"/>
</dbReference>
<proteinExistence type="predicted"/>
<evidence type="ECO:0000313" key="3">
    <source>
        <dbReference type="EMBL" id="MBB5055291.1"/>
    </source>
</evidence>
<keyword evidence="1" id="KW-1188">Viral release from host cell</keyword>
<accession>A0A840NCA8</accession>
<dbReference type="RefSeq" id="WP_184090771.1">
    <property type="nucleotide sequence ID" value="NZ_JACHIJ010000015.1"/>
</dbReference>
<feature type="domain" description="Terminase large subunit gp17-like C-terminal" evidence="2">
    <location>
        <begin position="291"/>
        <end position="434"/>
    </location>
</feature>
<evidence type="ECO:0000259" key="2">
    <source>
        <dbReference type="Pfam" id="PF17289"/>
    </source>
</evidence>
<dbReference type="EMBL" id="JACHIJ010000015">
    <property type="protein sequence ID" value="MBB5055291.1"/>
    <property type="molecule type" value="Genomic_DNA"/>
</dbReference>
<evidence type="ECO:0000313" key="4">
    <source>
        <dbReference type="Proteomes" id="UP000521227"/>
    </source>
</evidence>
<sequence length="468" mass="52333">MEKCFHELNPGTQYDSTWHIEAIAYAALQIMNGSSTRAIVNLPPRSLKSIILSIALPAYVLGRNPQRKIICVSYSQDLSDKLSLDFRRIVDTSWYKRLFPRFKLVRNATNEIATVQGGFRLATSVGGTMTGRGGDLILIDDPINASEALSKSARESVIHWYKTALLSRLDDQTAGAIMVVMQRLHPDDLTGHLVEQGGWDLLSLPAVAAEDRVIQLSDDRSYRWAKGEPLQPNRMPLKILESIKNSLGADHYNAQMLQNPLPASGNMLKRDWLCTHDDPPTPLEGDEIVQTWDTAMKATDSADYSVCMTMLVRNKNQYFLLNVVRERLEFPDLSKMVVSLAQEYRADTILIEEAGSGISLMQTAKAAGLQGIVGMKPKTDKETRMYTQTAKLEAKSLSLPKTAPWLNDLMTEYLSFPKCRHDDQIDALSQFLLHQTNKEANGMFSFDFGHDNDGGGAPDPDSLEWLLR</sequence>
<organism evidence="3 4">
    <name type="scientific">Afipia massiliensis</name>
    <dbReference type="NCBI Taxonomy" id="211460"/>
    <lineage>
        <taxon>Bacteria</taxon>
        <taxon>Pseudomonadati</taxon>
        <taxon>Pseudomonadota</taxon>
        <taxon>Alphaproteobacteria</taxon>
        <taxon>Hyphomicrobiales</taxon>
        <taxon>Nitrobacteraceae</taxon>
        <taxon>Afipia</taxon>
    </lineage>
</organism>
<dbReference type="Proteomes" id="UP000521227">
    <property type="component" value="Unassembled WGS sequence"/>
</dbReference>
<dbReference type="AlphaFoldDB" id="A0A840NCA8"/>
<dbReference type="InterPro" id="IPR035421">
    <property type="entry name" value="Terminase_6C"/>
</dbReference>
<comment type="caution">
    <text evidence="3">The sequence shown here is derived from an EMBL/GenBank/DDBJ whole genome shotgun (WGS) entry which is preliminary data.</text>
</comment>
<dbReference type="NCBIfam" id="TIGR01630">
    <property type="entry name" value="psiM2_ORF9"/>
    <property type="match status" value="1"/>
</dbReference>
<dbReference type="Gene3D" id="3.30.420.240">
    <property type="match status" value="1"/>
</dbReference>
<name>A0A840NCA8_9BRAD</name>
<evidence type="ECO:0000256" key="1">
    <source>
        <dbReference type="ARBA" id="ARBA00022612"/>
    </source>
</evidence>
<reference evidence="3 4" key="1">
    <citation type="submission" date="2020-08" db="EMBL/GenBank/DDBJ databases">
        <title>Genomic Encyclopedia of Type Strains, Phase IV (KMG-IV): sequencing the most valuable type-strain genomes for metagenomic binning, comparative biology and taxonomic classification.</title>
        <authorList>
            <person name="Goeker M."/>
        </authorList>
    </citation>
    <scope>NUCLEOTIDE SEQUENCE [LARGE SCALE GENOMIC DNA]</scope>
    <source>
        <strain evidence="3 4">DSM 17498</strain>
    </source>
</reference>
<gene>
    <name evidence="3" type="ORF">HNQ36_005302</name>
</gene>